<geneLocation type="plasmid" evidence="1 2">
    <name>pJFP838A</name>
</geneLocation>
<accession>A0A140GS23</accession>
<dbReference type="RefSeq" id="WP_061429910.1">
    <property type="nucleotide sequence ID" value="NZ_CATNZX010000001.1"/>
</dbReference>
<gene>
    <name evidence="1" type="ORF">JFP838_pA0416</name>
</gene>
<evidence type="ECO:0000313" key="1">
    <source>
        <dbReference type="EMBL" id="AMN31332.1"/>
    </source>
</evidence>
<protein>
    <submittedName>
        <fullName evidence="1">Uncharacterized protein</fullName>
    </submittedName>
</protein>
<organism evidence="1 2">
    <name type="scientific">Clostridium perfringens</name>
    <dbReference type="NCBI Taxonomy" id="1502"/>
    <lineage>
        <taxon>Bacteria</taxon>
        <taxon>Bacillati</taxon>
        <taxon>Bacillota</taxon>
        <taxon>Clostridia</taxon>
        <taxon>Eubacteriales</taxon>
        <taxon>Clostridiaceae</taxon>
        <taxon>Clostridium</taxon>
    </lineage>
</organism>
<dbReference type="EMBL" id="CP013615">
    <property type="protein sequence ID" value="AMN31332.1"/>
    <property type="molecule type" value="Genomic_DNA"/>
</dbReference>
<reference evidence="1 2" key="1">
    <citation type="journal article" date="2016" name="PLoS ONE">
        <title>Plasmid Characterization and Chromosome Analysis of Two netF+ Clostridium perfringens Isolates Associated with Foal and Canine Necrotizing Enteritis.</title>
        <authorList>
            <person name="Mehdizadeh Gohari I."/>
            <person name="Kropinski A.M."/>
            <person name="Weese S.J."/>
            <person name="Parreira V.R."/>
            <person name="Whitehead A.E."/>
            <person name="Boerlin P."/>
            <person name="Prescott J.F."/>
        </authorList>
    </citation>
    <scope>NUCLEOTIDE SEQUENCE [LARGE SCALE GENOMIC DNA]</scope>
    <source>
        <strain evidence="1 2">JP838</strain>
        <plasmid evidence="2">Plasmid pJFP838A</plasmid>
    </source>
</reference>
<proteinExistence type="predicted"/>
<dbReference type="AlphaFoldDB" id="A0A140GS23"/>
<evidence type="ECO:0000313" key="2">
    <source>
        <dbReference type="Proteomes" id="UP000070260"/>
    </source>
</evidence>
<name>A0A140GS23_CLOPF</name>
<keyword evidence="1" id="KW-0614">Plasmid</keyword>
<sequence length="145" mass="17283">MKNNVIDISKFLNKDSLNLRLDDSLNHLLYNVISEEIFDFKKKLELSKKNSNIEATNFNRRMIRNLNNTLKQLKEHSQIAYNSINILLAICELKIERINLELLFLDINSNEFNKENTKLKHIVELHNILKDKYDEYSNNKELNIY</sequence>
<dbReference type="PATRIC" id="fig|1502.177.peg.3627"/>
<dbReference type="Proteomes" id="UP000070260">
    <property type="component" value="Plasmid pJFP838A"/>
</dbReference>